<organism evidence="1 2">
    <name type="scientific">Delitschia confertaspora ATCC 74209</name>
    <dbReference type="NCBI Taxonomy" id="1513339"/>
    <lineage>
        <taxon>Eukaryota</taxon>
        <taxon>Fungi</taxon>
        <taxon>Dikarya</taxon>
        <taxon>Ascomycota</taxon>
        <taxon>Pezizomycotina</taxon>
        <taxon>Dothideomycetes</taxon>
        <taxon>Pleosporomycetidae</taxon>
        <taxon>Pleosporales</taxon>
        <taxon>Delitschiaceae</taxon>
        <taxon>Delitschia</taxon>
    </lineage>
</organism>
<evidence type="ECO:0000313" key="2">
    <source>
        <dbReference type="Proteomes" id="UP000799536"/>
    </source>
</evidence>
<comment type="caution">
    <text evidence="1">The sequence shown here is derived from an EMBL/GenBank/DDBJ whole genome shotgun (WGS) entry which is preliminary data.</text>
</comment>
<dbReference type="AlphaFoldDB" id="A0A9P4JS24"/>
<name>A0A9P4JS24_9PLEO</name>
<keyword evidence="2" id="KW-1185">Reference proteome</keyword>
<dbReference type="EMBL" id="ML993905">
    <property type="protein sequence ID" value="KAF2203354.1"/>
    <property type="molecule type" value="Genomic_DNA"/>
</dbReference>
<sequence length="60" mass="6588">LTIESANTHTSACIRAACSEYCMPFSTIRDRLSRTVPCDELEANGKILTKLEQAAIVKCI</sequence>
<feature type="non-terminal residue" evidence="1">
    <location>
        <position position="60"/>
    </location>
</feature>
<dbReference type="Proteomes" id="UP000799536">
    <property type="component" value="Unassembled WGS sequence"/>
</dbReference>
<accession>A0A9P4JS24</accession>
<feature type="non-terminal residue" evidence="1">
    <location>
        <position position="1"/>
    </location>
</feature>
<protein>
    <submittedName>
        <fullName evidence="1">Uncharacterized protein</fullName>
    </submittedName>
</protein>
<reference evidence="1" key="1">
    <citation type="journal article" date="2020" name="Stud. Mycol.">
        <title>101 Dothideomycetes genomes: a test case for predicting lifestyles and emergence of pathogens.</title>
        <authorList>
            <person name="Haridas S."/>
            <person name="Albert R."/>
            <person name="Binder M."/>
            <person name="Bloem J."/>
            <person name="Labutti K."/>
            <person name="Salamov A."/>
            <person name="Andreopoulos B."/>
            <person name="Baker S."/>
            <person name="Barry K."/>
            <person name="Bills G."/>
            <person name="Bluhm B."/>
            <person name="Cannon C."/>
            <person name="Castanera R."/>
            <person name="Culley D."/>
            <person name="Daum C."/>
            <person name="Ezra D."/>
            <person name="Gonzalez J."/>
            <person name="Henrissat B."/>
            <person name="Kuo A."/>
            <person name="Liang C."/>
            <person name="Lipzen A."/>
            <person name="Lutzoni F."/>
            <person name="Magnuson J."/>
            <person name="Mondo S."/>
            <person name="Nolan M."/>
            <person name="Ohm R."/>
            <person name="Pangilinan J."/>
            <person name="Park H.-J."/>
            <person name="Ramirez L."/>
            <person name="Alfaro M."/>
            <person name="Sun H."/>
            <person name="Tritt A."/>
            <person name="Yoshinaga Y."/>
            <person name="Zwiers L.-H."/>
            <person name="Turgeon B."/>
            <person name="Goodwin S."/>
            <person name="Spatafora J."/>
            <person name="Crous P."/>
            <person name="Grigoriev I."/>
        </authorList>
    </citation>
    <scope>NUCLEOTIDE SEQUENCE</scope>
    <source>
        <strain evidence="1">ATCC 74209</strain>
    </source>
</reference>
<evidence type="ECO:0000313" key="1">
    <source>
        <dbReference type="EMBL" id="KAF2203354.1"/>
    </source>
</evidence>
<gene>
    <name evidence="1" type="ORF">GQ43DRAFT_345352</name>
</gene>
<proteinExistence type="predicted"/>